<dbReference type="Gene3D" id="1.20.5.340">
    <property type="match status" value="1"/>
</dbReference>
<feature type="coiled-coil region" evidence="1">
    <location>
        <begin position="203"/>
        <end position="251"/>
    </location>
</feature>
<dbReference type="Proteomes" id="UP000314987">
    <property type="component" value="Unassembled WGS sequence"/>
</dbReference>
<dbReference type="GO" id="GO:0030331">
    <property type="term" value="F:nuclear estrogen receptor binding"/>
    <property type="evidence" value="ECO:0007669"/>
    <property type="project" value="Ensembl"/>
</dbReference>
<evidence type="ECO:0000256" key="1">
    <source>
        <dbReference type="SAM" id="Coils"/>
    </source>
</evidence>
<dbReference type="GO" id="GO:0007286">
    <property type="term" value="P:spermatid development"/>
    <property type="evidence" value="ECO:0007669"/>
    <property type="project" value="Ensembl"/>
</dbReference>
<evidence type="ECO:0000313" key="3">
    <source>
        <dbReference type="Ensembl" id="ENSVURP00010003506.1"/>
    </source>
</evidence>
<evidence type="ECO:0000313" key="4">
    <source>
        <dbReference type="Proteomes" id="UP000314987"/>
    </source>
</evidence>
<reference evidence="3" key="2">
    <citation type="submission" date="2025-08" db="UniProtKB">
        <authorList>
            <consortium name="Ensembl"/>
        </authorList>
    </citation>
    <scope>IDENTIFICATION</scope>
</reference>
<reference evidence="3" key="3">
    <citation type="submission" date="2025-09" db="UniProtKB">
        <authorList>
            <consortium name="Ensembl"/>
        </authorList>
    </citation>
    <scope>IDENTIFICATION</scope>
</reference>
<dbReference type="GO" id="GO:0005634">
    <property type="term" value="C:nucleus"/>
    <property type="evidence" value="ECO:0007669"/>
    <property type="project" value="Ensembl"/>
</dbReference>
<name>A0A4X2K0F6_VOMUR</name>
<dbReference type="CTD" id="84660"/>
<dbReference type="Ensembl" id="ENSVURT00010003979.1">
    <property type="protein sequence ID" value="ENSVURP00010003506.1"/>
    <property type="gene ID" value="ENSVURG00010002816.1"/>
</dbReference>
<dbReference type="GO" id="GO:0003713">
    <property type="term" value="F:transcription coactivator activity"/>
    <property type="evidence" value="ECO:0007669"/>
    <property type="project" value="Ensembl"/>
</dbReference>
<dbReference type="GO" id="GO:0071392">
    <property type="term" value="P:cellular response to estradiol stimulus"/>
    <property type="evidence" value="ECO:0007669"/>
    <property type="project" value="Ensembl"/>
</dbReference>
<dbReference type="RefSeq" id="XP_027709353.1">
    <property type="nucleotide sequence ID" value="XM_027853552.1"/>
</dbReference>
<dbReference type="STRING" id="29139.ENSVURP00010003506"/>
<dbReference type="GeneTree" id="ENSGT00400000022269"/>
<feature type="compositionally biased region" description="Basic and acidic residues" evidence="2">
    <location>
        <begin position="308"/>
        <end position="320"/>
    </location>
</feature>
<evidence type="ECO:0000256" key="2">
    <source>
        <dbReference type="SAM" id="MobiDB-lite"/>
    </source>
</evidence>
<proteinExistence type="predicted"/>
<dbReference type="OrthoDB" id="6155277at2759"/>
<accession>A0A4X2K0F6</accession>
<dbReference type="GeneID" id="114036834"/>
<dbReference type="AlphaFoldDB" id="A0A4X2K0F6"/>
<dbReference type="SUPFAM" id="SSF57997">
    <property type="entry name" value="Tropomyosin"/>
    <property type="match status" value="1"/>
</dbReference>
<dbReference type="GO" id="GO:0001835">
    <property type="term" value="P:blastocyst hatching"/>
    <property type="evidence" value="ECO:0007669"/>
    <property type="project" value="Ensembl"/>
</dbReference>
<keyword evidence="1" id="KW-0175">Coiled coil</keyword>
<feature type="region of interest" description="Disordered" evidence="2">
    <location>
        <begin position="597"/>
        <end position="625"/>
    </location>
</feature>
<feature type="region of interest" description="Disordered" evidence="2">
    <location>
        <begin position="420"/>
        <end position="441"/>
    </location>
</feature>
<reference evidence="4" key="1">
    <citation type="submission" date="2018-12" db="EMBL/GenBank/DDBJ databases">
        <authorList>
            <person name="Yazar S."/>
        </authorList>
    </citation>
    <scope>NUCLEOTIDE SEQUENCE [LARGE SCALE GENOMIC DNA]</scope>
</reference>
<gene>
    <name evidence="3" type="primary">CCDC62</name>
</gene>
<dbReference type="GO" id="GO:0030520">
    <property type="term" value="P:estrogen receptor signaling pathway"/>
    <property type="evidence" value="ECO:0007669"/>
    <property type="project" value="Ensembl"/>
</dbReference>
<organism evidence="3 4">
    <name type="scientific">Vombatus ursinus</name>
    <name type="common">Common wombat</name>
    <dbReference type="NCBI Taxonomy" id="29139"/>
    <lineage>
        <taxon>Eukaryota</taxon>
        <taxon>Metazoa</taxon>
        <taxon>Chordata</taxon>
        <taxon>Craniata</taxon>
        <taxon>Vertebrata</taxon>
        <taxon>Euteleostomi</taxon>
        <taxon>Mammalia</taxon>
        <taxon>Metatheria</taxon>
        <taxon>Diprotodontia</taxon>
        <taxon>Vombatidae</taxon>
        <taxon>Vombatus</taxon>
    </lineage>
</organism>
<feature type="region of interest" description="Disordered" evidence="2">
    <location>
        <begin position="308"/>
        <end position="328"/>
    </location>
</feature>
<sequence length="679" mass="78630">MNPNPFPRKNIIYSETETHTIEKQRKELQLLIGELRDRDRELSEMVLAHQRQLLAWEDDRQKVLTLEERCCKLENELHKRSEIIRTLTKKIKTLESQQNDHQEVLQTAQQQLQEMSQKATQASFTCEDLEGKNRCLNNSVMELSAQIGQLQAREQALSTMIKLKDKDIAEAINHITDCSNKFKMLEHALHDAKMVESCIIKEKQDYKQKMKVLKFEVTKLKDELNEKTTENNEQREEIIHLRQEKSHLHDELVFTVEREKRKEQLLDIAKSKQERTDTELHNLRQVYVKQQSDLQFLHFTAENYRDDSRMDESRMHETSRELSFSDLESNTPKSIIKREGNQKIYAKDHEIEASQVQHWRPEKGGYDGGKEEKRVNLVYGEETGPGTSAIFAKDGLERQRPLPLKEKVQFNTLPLVESKRRSTLGRSSMKSAKSSDSEALSREHHYYHHHHFGGPDHKHCDLNIFVNPGMSRAKQLERLEMEGHEQMEVAETSYSQFNEGSLSDSDICESKCCHPSNFVIEAPGWNSISDVEWMRIFKPSKVERIVRPKTDCTCSRSVCGIKYHPLKSTPIAFWHSHRTGTSNMKYSTKNEERFTDCSSDKRHSSGFLPSNRGPDPGFHHDDCSPTSKLQRLLAESREMVTNLELSTLLPVSASNPNSTDLSELTAHKMPLPVIEENTS</sequence>
<dbReference type="OMA" id="QFLHFNV"/>
<dbReference type="GO" id="GO:0045944">
    <property type="term" value="P:positive regulation of transcription by RNA polymerase II"/>
    <property type="evidence" value="ECO:0007669"/>
    <property type="project" value="Ensembl"/>
</dbReference>
<dbReference type="GO" id="GO:0001669">
    <property type="term" value="C:acrosomal vesicle"/>
    <property type="evidence" value="ECO:0007669"/>
    <property type="project" value="Ensembl"/>
</dbReference>
<keyword evidence="4" id="KW-1185">Reference proteome</keyword>
<feature type="coiled-coil region" evidence="1">
    <location>
        <begin position="84"/>
        <end position="153"/>
    </location>
</feature>
<protein>
    <submittedName>
        <fullName evidence="3">Coiled-coil domain containing 62</fullName>
    </submittedName>
</protein>